<reference evidence="1" key="1">
    <citation type="submission" date="2010-07" db="EMBL/GenBank/DDBJ databases">
        <authorList>
            <consortium name="CONSOLIDER consortium CSD2007-00005"/>
            <person name="Guazzaroni M.-E."/>
            <person name="Richter M."/>
            <person name="Garcia-Salamanca A."/>
            <person name="Yarza P."/>
            <person name="Ferrer M."/>
        </authorList>
    </citation>
    <scope>NUCLEOTIDE SEQUENCE</scope>
</reference>
<protein>
    <submittedName>
        <fullName evidence="1">Uncharacterized protein</fullName>
    </submittedName>
</protein>
<name>D9PES6_9ZZZZ</name>
<dbReference type="AlphaFoldDB" id="D9PES6"/>
<sequence>MVGGEIYFAYTIKVGTPEDKVGSFKRKTRIFNGVKTRIKKEYDICSNPVFCTKKHTVCEFIKNQKKED</sequence>
<proteinExistence type="predicted"/>
<comment type="caution">
    <text evidence="1">The sequence shown here is derived from an EMBL/GenBank/DDBJ whole genome shotgun (WGS) entry which is preliminary data.</text>
</comment>
<gene>
    <name evidence="1" type="ORF">LDC_0004</name>
</gene>
<evidence type="ECO:0000313" key="1">
    <source>
        <dbReference type="EMBL" id="EFK97935.1"/>
    </source>
</evidence>
<reference evidence="1" key="2">
    <citation type="journal article" date="2011" name="Microb. Ecol.">
        <title>Taxonomic and Functional Metagenomic Profiling of the Microbial Community in the Anoxic Sediment of a Sub-saline Shallow Lake (Laguna de Carrizo, Central Spain).</title>
        <authorList>
            <person name="Ferrer M."/>
            <person name="Guazzaroni M.E."/>
            <person name="Richter M."/>
            <person name="Garcia-Salamanca A."/>
            <person name="Yarza P."/>
            <person name="Suarez-Suarez A."/>
            <person name="Solano J."/>
            <person name="Alcaide M."/>
            <person name="van Dillewijn P."/>
            <person name="Molina-Henares M.A."/>
            <person name="Lopez-Cortes N."/>
            <person name="Al-Ramahi Y."/>
            <person name="Guerrero C."/>
            <person name="Acosta A."/>
            <person name="de Eugenio L.I."/>
            <person name="Martinez V."/>
            <person name="Marques S."/>
            <person name="Rojo F."/>
            <person name="Santero E."/>
            <person name="Genilloud O."/>
            <person name="Perez-Perez J."/>
            <person name="Rossello-Mora R."/>
            <person name="Ramos J.L."/>
        </authorList>
    </citation>
    <scope>NUCLEOTIDE SEQUENCE</scope>
</reference>
<dbReference type="EMBL" id="ADZX01000001">
    <property type="protein sequence ID" value="EFK97935.1"/>
    <property type="molecule type" value="Genomic_DNA"/>
</dbReference>
<organism evidence="1">
    <name type="scientific">sediment metagenome</name>
    <dbReference type="NCBI Taxonomy" id="749907"/>
    <lineage>
        <taxon>unclassified sequences</taxon>
        <taxon>metagenomes</taxon>
        <taxon>ecological metagenomes</taxon>
    </lineage>
</organism>
<accession>D9PES6</accession>